<keyword evidence="3" id="KW-1185">Reference proteome</keyword>
<reference evidence="2 3" key="1">
    <citation type="journal article" date="2023" name="Nucleic Acids Res.">
        <title>The hologenome of Daphnia magna reveals possible DNA methylation and microbiome-mediated evolution of the host genome.</title>
        <authorList>
            <person name="Chaturvedi A."/>
            <person name="Li X."/>
            <person name="Dhandapani V."/>
            <person name="Marshall H."/>
            <person name="Kissane S."/>
            <person name="Cuenca-Cambronero M."/>
            <person name="Asole G."/>
            <person name="Calvet F."/>
            <person name="Ruiz-Romero M."/>
            <person name="Marangio P."/>
            <person name="Guigo R."/>
            <person name="Rago D."/>
            <person name="Mirbahai L."/>
            <person name="Eastwood N."/>
            <person name="Colbourne J.K."/>
            <person name="Zhou J."/>
            <person name="Mallon E."/>
            <person name="Orsini L."/>
        </authorList>
    </citation>
    <scope>NUCLEOTIDE SEQUENCE [LARGE SCALE GENOMIC DNA]</scope>
    <source>
        <strain evidence="2">LRV0_1</strain>
    </source>
</reference>
<organism evidence="2 3">
    <name type="scientific">Daphnia magna</name>
    <dbReference type="NCBI Taxonomy" id="35525"/>
    <lineage>
        <taxon>Eukaryota</taxon>
        <taxon>Metazoa</taxon>
        <taxon>Ecdysozoa</taxon>
        <taxon>Arthropoda</taxon>
        <taxon>Crustacea</taxon>
        <taxon>Branchiopoda</taxon>
        <taxon>Diplostraca</taxon>
        <taxon>Cladocera</taxon>
        <taxon>Anomopoda</taxon>
        <taxon>Daphniidae</taxon>
        <taxon>Daphnia</taxon>
    </lineage>
</organism>
<evidence type="ECO:0000256" key="1">
    <source>
        <dbReference type="SAM" id="Phobius"/>
    </source>
</evidence>
<evidence type="ECO:0000313" key="2">
    <source>
        <dbReference type="EMBL" id="KAK4021140.1"/>
    </source>
</evidence>
<keyword evidence="1" id="KW-0812">Transmembrane</keyword>
<accession>A0ABR0A7L9</accession>
<proteinExistence type="predicted"/>
<keyword evidence="1" id="KW-0472">Membrane</keyword>
<dbReference type="EMBL" id="JAOYFB010000036">
    <property type="protein sequence ID" value="KAK4021140.1"/>
    <property type="molecule type" value="Genomic_DNA"/>
</dbReference>
<evidence type="ECO:0000313" key="3">
    <source>
        <dbReference type="Proteomes" id="UP001234178"/>
    </source>
</evidence>
<feature type="transmembrane region" description="Helical" evidence="1">
    <location>
        <begin position="26"/>
        <end position="43"/>
    </location>
</feature>
<protein>
    <submittedName>
        <fullName evidence="2">Uncharacterized protein</fullName>
    </submittedName>
</protein>
<name>A0ABR0A7L9_9CRUS</name>
<comment type="caution">
    <text evidence="2">The sequence shown here is derived from an EMBL/GenBank/DDBJ whole genome shotgun (WGS) entry which is preliminary data.</text>
</comment>
<gene>
    <name evidence="2" type="ORF">OUZ56_003067</name>
</gene>
<sequence>MSIKRTVHGGKCHKLRIITVEWNPPIVFSVSFIIFVFTVYVASEQIEQESRSKGLCSAIAISTQLISNQNEPLSRLCLEVCLSARPL</sequence>
<dbReference type="Proteomes" id="UP001234178">
    <property type="component" value="Unassembled WGS sequence"/>
</dbReference>
<keyword evidence="1" id="KW-1133">Transmembrane helix</keyword>